<sequence>MLGNFLHSIWISLFGWFTPTLLFVLLNLVIGTIVVTSRLGTQKNQAKEGKQPQLTRAPSVLERLKSFNLYRHSSEELNPFASVTTFLQPPELVTCQTMEQPAQEEEILDQHQDEEPVHDHHVFRSKSDAKPASDGRPVKKLFQRMKSMGSLSGFGRFEEEESIDRHRPSTLKEVKSRSASELQHFGEDDEVDAKADDFINRFKQQLKLQRLDSFMRYKEMLTRGA</sequence>
<dbReference type="InterPro" id="IPR008480">
    <property type="entry name" value="DUF761_pln"/>
</dbReference>
<keyword evidence="1" id="KW-1133">Transmembrane helix</keyword>
<organism evidence="3 4">
    <name type="scientific">Protea cynaroides</name>
    <dbReference type="NCBI Taxonomy" id="273540"/>
    <lineage>
        <taxon>Eukaryota</taxon>
        <taxon>Viridiplantae</taxon>
        <taxon>Streptophyta</taxon>
        <taxon>Embryophyta</taxon>
        <taxon>Tracheophyta</taxon>
        <taxon>Spermatophyta</taxon>
        <taxon>Magnoliopsida</taxon>
        <taxon>Proteales</taxon>
        <taxon>Proteaceae</taxon>
        <taxon>Protea</taxon>
    </lineage>
</organism>
<name>A0A9Q0GRZ9_9MAGN</name>
<comment type="caution">
    <text evidence="3">The sequence shown here is derived from an EMBL/GenBank/DDBJ whole genome shotgun (WGS) entry which is preliminary data.</text>
</comment>
<dbReference type="AlphaFoldDB" id="A0A9Q0GRZ9"/>
<dbReference type="OrthoDB" id="1685070at2759"/>
<keyword evidence="1" id="KW-0472">Membrane</keyword>
<evidence type="ECO:0000256" key="1">
    <source>
        <dbReference type="SAM" id="Phobius"/>
    </source>
</evidence>
<dbReference type="Proteomes" id="UP001141806">
    <property type="component" value="Unassembled WGS sequence"/>
</dbReference>
<accession>A0A9Q0GRZ9</accession>
<dbReference type="EMBL" id="JAMYWD010000012">
    <property type="protein sequence ID" value="KAJ4950937.1"/>
    <property type="molecule type" value="Genomic_DNA"/>
</dbReference>
<dbReference type="PANTHER" id="PTHR33098">
    <property type="entry name" value="COTTON FIBER (DUF761)"/>
    <property type="match status" value="1"/>
</dbReference>
<proteinExistence type="predicted"/>
<dbReference type="PANTHER" id="PTHR33098:SF53">
    <property type="entry name" value="OS05G0540900 PROTEIN"/>
    <property type="match status" value="1"/>
</dbReference>
<evidence type="ECO:0000259" key="2">
    <source>
        <dbReference type="Pfam" id="PF14364"/>
    </source>
</evidence>
<dbReference type="Pfam" id="PF05553">
    <property type="entry name" value="DUF761"/>
    <property type="match status" value="1"/>
</dbReference>
<evidence type="ECO:0000313" key="3">
    <source>
        <dbReference type="EMBL" id="KAJ4950937.1"/>
    </source>
</evidence>
<dbReference type="InterPro" id="IPR025520">
    <property type="entry name" value="DUF4408"/>
</dbReference>
<gene>
    <name evidence="3" type="ORF">NE237_027769</name>
</gene>
<feature type="domain" description="DUF4408" evidence="2">
    <location>
        <begin position="8"/>
        <end position="39"/>
    </location>
</feature>
<keyword evidence="1" id="KW-0812">Transmembrane</keyword>
<evidence type="ECO:0000313" key="4">
    <source>
        <dbReference type="Proteomes" id="UP001141806"/>
    </source>
</evidence>
<feature type="transmembrane region" description="Helical" evidence="1">
    <location>
        <begin position="20"/>
        <end position="40"/>
    </location>
</feature>
<protein>
    <recommendedName>
        <fullName evidence="2">DUF4408 domain-containing protein</fullName>
    </recommendedName>
</protein>
<dbReference type="Pfam" id="PF14364">
    <property type="entry name" value="DUF4408"/>
    <property type="match status" value="1"/>
</dbReference>
<reference evidence="3" key="1">
    <citation type="journal article" date="2023" name="Plant J.">
        <title>The genome of the king protea, Protea cynaroides.</title>
        <authorList>
            <person name="Chang J."/>
            <person name="Duong T.A."/>
            <person name="Schoeman C."/>
            <person name="Ma X."/>
            <person name="Roodt D."/>
            <person name="Barker N."/>
            <person name="Li Z."/>
            <person name="Van de Peer Y."/>
            <person name="Mizrachi E."/>
        </authorList>
    </citation>
    <scope>NUCLEOTIDE SEQUENCE</scope>
    <source>
        <tissue evidence="3">Young leaves</tissue>
    </source>
</reference>
<keyword evidence="4" id="KW-1185">Reference proteome</keyword>